<dbReference type="SUPFAM" id="SSF48403">
    <property type="entry name" value="Ankyrin repeat"/>
    <property type="match status" value="1"/>
</dbReference>
<protein>
    <recommendedName>
        <fullName evidence="2">Ankyrin repeat domain-containing protein</fullName>
    </recommendedName>
</protein>
<dbReference type="EMBL" id="MK072084">
    <property type="protein sequence ID" value="AYV78586.1"/>
    <property type="molecule type" value="Genomic_DNA"/>
</dbReference>
<sequence>MDLSDIELFQAITSDDTIIINKFINERENLNFRNDFGRTPLMSAIEKKKI</sequence>
<organism evidence="1">
    <name type="scientific">Edafosvirus sp</name>
    <dbReference type="NCBI Taxonomy" id="2487765"/>
    <lineage>
        <taxon>Viruses</taxon>
        <taxon>Varidnaviria</taxon>
        <taxon>Bamfordvirae</taxon>
        <taxon>Nucleocytoviricota</taxon>
        <taxon>Megaviricetes</taxon>
        <taxon>Imitervirales</taxon>
        <taxon>Mimiviridae</taxon>
        <taxon>Klosneuvirinae</taxon>
    </lineage>
</organism>
<dbReference type="InterPro" id="IPR036770">
    <property type="entry name" value="Ankyrin_rpt-contain_sf"/>
</dbReference>
<name>A0A3G4ZUK3_9VIRU</name>
<accession>A0A3G4ZUK3</accession>
<proteinExistence type="predicted"/>
<evidence type="ECO:0008006" key="2">
    <source>
        <dbReference type="Google" id="ProtNLM"/>
    </source>
</evidence>
<dbReference type="Gene3D" id="1.25.40.20">
    <property type="entry name" value="Ankyrin repeat-containing domain"/>
    <property type="match status" value="1"/>
</dbReference>
<gene>
    <name evidence="1" type="ORF">Edafosvirus19_13</name>
</gene>
<reference evidence="1" key="1">
    <citation type="submission" date="2018-10" db="EMBL/GenBank/DDBJ databases">
        <title>Hidden diversity of soil giant viruses.</title>
        <authorList>
            <person name="Schulz F."/>
            <person name="Alteio L."/>
            <person name="Goudeau D."/>
            <person name="Ryan E.M."/>
            <person name="Malmstrom R.R."/>
            <person name="Blanchard J."/>
            <person name="Woyke T."/>
        </authorList>
    </citation>
    <scope>NUCLEOTIDE SEQUENCE</scope>
    <source>
        <strain evidence="1">EDV1</strain>
    </source>
</reference>
<evidence type="ECO:0000313" key="1">
    <source>
        <dbReference type="EMBL" id="AYV78586.1"/>
    </source>
</evidence>